<evidence type="ECO:0000256" key="3">
    <source>
        <dbReference type="ARBA" id="ARBA00022692"/>
    </source>
</evidence>
<comment type="similarity">
    <text evidence="2">Belongs to the TMEM19 family.</text>
</comment>
<gene>
    <name evidence="7" type="ORF">ACFQPF_01755</name>
</gene>
<feature type="transmembrane region" description="Helical" evidence="6">
    <location>
        <begin position="239"/>
        <end position="259"/>
    </location>
</feature>
<evidence type="ECO:0000256" key="6">
    <source>
        <dbReference type="SAM" id="Phobius"/>
    </source>
</evidence>
<organism evidence="7 8">
    <name type="scientific">Fictibacillus iocasae</name>
    <dbReference type="NCBI Taxonomy" id="2715437"/>
    <lineage>
        <taxon>Bacteria</taxon>
        <taxon>Bacillati</taxon>
        <taxon>Bacillota</taxon>
        <taxon>Bacilli</taxon>
        <taxon>Bacillales</taxon>
        <taxon>Fictibacillaceae</taxon>
        <taxon>Fictibacillus</taxon>
    </lineage>
</organism>
<evidence type="ECO:0000256" key="5">
    <source>
        <dbReference type="ARBA" id="ARBA00023136"/>
    </source>
</evidence>
<evidence type="ECO:0000256" key="1">
    <source>
        <dbReference type="ARBA" id="ARBA00004141"/>
    </source>
</evidence>
<name>A0ABW2NIA4_9BACL</name>
<proteinExistence type="inferred from homology"/>
<feature type="transmembrane region" description="Helical" evidence="6">
    <location>
        <begin position="180"/>
        <end position="203"/>
    </location>
</feature>
<feature type="transmembrane region" description="Helical" evidence="6">
    <location>
        <begin position="80"/>
        <end position="101"/>
    </location>
</feature>
<feature type="transmembrane region" description="Helical" evidence="6">
    <location>
        <begin position="150"/>
        <end position="174"/>
    </location>
</feature>
<dbReference type="PANTHER" id="PTHR13353:SF5">
    <property type="entry name" value="TRANSMEMBRANE PROTEIN 19"/>
    <property type="match status" value="1"/>
</dbReference>
<reference evidence="8" key="1">
    <citation type="journal article" date="2019" name="Int. J. Syst. Evol. Microbiol.">
        <title>The Global Catalogue of Microorganisms (GCM) 10K type strain sequencing project: providing services to taxonomists for standard genome sequencing and annotation.</title>
        <authorList>
            <consortium name="The Broad Institute Genomics Platform"/>
            <consortium name="The Broad Institute Genome Sequencing Center for Infectious Disease"/>
            <person name="Wu L."/>
            <person name="Ma J."/>
        </authorList>
    </citation>
    <scope>NUCLEOTIDE SEQUENCE [LARGE SCALE GENOMIC DNA]</scope>
    <source>
        <strain evidence="8">NBRC 106396</strain>
    </source>
</reference>
<sequence>MYAAIIGISLFCVIILWQRLLTKGGALAAFFLGVTSFAAFGGRSLMIIGAFFVSSMLWTKVGKSKKDESQILRHESGGRSAGQVLANGGAGLLAALLSLLFPSPIWIAAFAASFAEAAADTWASELGFLSKSKPYHIKLRKRVEAGLSGAVSTFGTAAAIAGGAFISVISLVLYDEITPATLVFILIGAIAGCFADTLFGAYVEPSYTCRVCGIQTEADEHCGWKPVKIWGSRLMTNNAVNFLSSLTAGGLALAASALLA</sequence>
<accession>A0ABW2NIA4</accession>
<dbReference type="Proteomes" id="UP001596549">
    <property type="component" value="Unassembled WGS sequence"/>
</dbReference>
<keyword evidence="5 6" id="KW-0472">Membrane</keyword>
<evidence type="ECO:0000313" key="7">
    <source>
        <dbReference type="EMBL" id="MFC7370397.1"/>
    </source>
</evidence>
<comment type="subcellular location">
    <subcellularLocation>
        <location evidence="1">Membrane</location>
        <topology evidence="1">Multi-pass membrane protein</topology>
    </subcellularLocation>
</comment>
<keyword evidence="8" id="KW-1185">Reference proteome</keyword>
<keyword evidence="4 6" id="KW-1133">Transmembrane helix</keyword>
<evidence type="ECO:0000313" key="8">
    <source>
        <dbReference type="Proteomes" id="UP001596549"/>
    </source>
</evidence>
<evidence type="ECO:0000256" key="4">
    <source>
        <dbReference type="ARBA" id="ARBA00022989"/>
    </source>
</evidence>
<comment type="caution">
    <text evidence="7">The sequence shown here is derived from an EMBL/GenBank/DDBJ whole genome shotgun (WGS) entry which is preliminary data.</text>
</comment>
<dbReference type="RefSeq" id="WP_379745843.1">
    <property type="nucleotide sequence ID" value="NZ_JBHTCP010000003.1"/>
</dbReference>
<dbReference type="PANTHER" id="PTHR13353">
    <property type="entry name" value="TRANSMEMBRANE PROTEIN 19"/>
    <property type="match status" value="1"/>
</dbReference>
<evidence type="ECO:0000256" key="2">
    <source>
        <dbReference type="ARBA" id="ARBA00009012"/>
    </source>
</evidence>
<dbReference type="InterPro" id="IPR002794">
    <property type="entry name" value="DUF92_TMEM19"/>
</dbReference>
<keyword evidence="3 6" id="KW-0812">Transmembrane</keyword>
<feature type="transmembrane region" description="Helical" evidence="6">
    <location>
        <begin position="38"/>
        <end position="59"/>
    </location>
</feature>
<dbReference type="EMBL" id="JBHTCP010000003">
    <property type="protein sequence ID" value="MFC7370397.1"/>
    <property type="molecule type" value="Genomic_DNA"/>
</dbReference>
<protein>
    <submittedName>
        <fullName evidence="7">DUF92 domain-containing protein</fullName>
    </submittedName>
</protein>
<dbReference type="Pfam" id="PF01940">
    <property type="entry name" value="DUF92"/>
    <property type="match status" value="1"/>
</dbReference>